<gene>
    <name evidence="1" type="ORF">C1A40_16235</name>
</gene>
<dbReference type="Proteomes" id="UP000236592">
    <property type="component" value="Chromosome"/>
</dbReference>
<keyword evidence="2" id="KW-1185">Reference proteome</keyword>
<name>A0A2I7SM00_9FLAO</name>
<organism evidence="1 2">
    <name type="scientific">Pseudotamlana carrageenivorans</name>
    <dbReference type="NCBI Taxonomy" id="2069432"/>
    <lineage>
        <taxon>Bacteria</taxon>
        <taxon>Pseudomonadati</taxon>
        <taxon>Bacteroidota</taxon>
        <taxon>Flavobacteriia</taxon>
        <taxon>Flavobacteriales</taxon>
        <taxon>Flavobacteriaceae</taxon>
        <taxon>Pseudotamlana</taxon>
    </lineage>
</organism>
<reference evidence="2" key="1">
    <citation type="submission" date="2018-01" db="EMBL/GenBank/DDBJ databases">
        <title>Complete genome of Tamlana sp. UJ94.</title>
        <authorList>
            <person name="Jung J."/>
            <person name="Chung D."/>
            <person name="Bae S.S."/>
            <person name="Baek K."/>
        </authorList>
    </citation>
    <scope>NUCLEOTIDE SEQUENCE [LARGE SCALE GENOMIC DNA]</scope>
    <source>
        <strain evidence="2">UJ94</strain>
    </source>
</reference>
<sequence>MKQIYHSLKSSKIQFILNNNEKVMKFNLTIISLLILFCSCKDKVNNKLNPEQLFEDSYKTQRENNSLEDNSEHFDKTKNIYSNYKYNVAYDGLDYWVSDYGVSEHTILRTFDKDSAIGMTINVIETTFEPGKNIWEIYDLNPKGMEEQFSQMITGQLNTDIKNYSFKKTYIKNVKSLKRKFEHTVRDSEYEYDNVSIMQQAVRGNYYYTFNLFIPTRCAF</sequence>
<evidence type="ECO:0000313" key="2">
    <source>
        <dbReference type="Proteomes" id="UP000236592"/>
    </source>
</evidence>
<dbReference type="EMBL" id="CP025938">
    <property type="protein sequence ID" value="AUS06894.1"/>
    <property type="molecule type" value="Genomic_DNA"/>
</dbReference>
<accession>A0A2I7SM00</accession>
<dbReference type="KEGG" id="taj:C1A40_16235"/>
<dbReference type="AlphaFoldDB" id="A0A2I7SM00"/>
<protein>
    <submittedName>
        <fullName evidence="1">Uncharacterized protein</fullName>
    </submittedName>
</protein>
<proteinExistence type="predicted"/>
<evidence type="ECO:0000313" key="1">
    <source>
        <dbReference type="EMBL" id="AUS06894.1"/>
    </source>
</evidence>